<reference evidence="8" key="1">
    <citation type="submission" date="2022-12" db="EMBL/GenBank/DDBJ databases">
        <title>Paraconexibacter alkalitolerans sp. nov. and Baekduia alba sp. nov., isolated from soil and emended description of the genera Paraconexibacter (Chun et al., 2020) and Baekduia (An et al., 2020).</title>
        <authorList>
            <person name="Vieira S."/>
            <person name="Huber K.J."/>
            <person name="Geppert A."/>
            <person name="Wolf J."/>
            <person name="Neumann-Schaal M."/>
            <person name="Muesken M."/>
            <person name="Overmann J."/>
        </authorList>
    </citation>
    <scope>NUCLEOTIDE SEQUENCE</scope>
    <source>
        <strain evidence="8">AEG42_29</strain>
    </source>
</reference>
<dbReference type="PANTHER" id="PTHR39087">
    <property type="entry name" value="UPF0104 MEMBRANE PROTEIN MJ1595"/>
    <property type="match status" value="1"/>
</dbReference>
<dbReference type="PANTHER" id="PTHR39087:SF2">
    <property type="entry name" value="UPF0104 MEMBRANE PROTEIN MJ1595"/>
    <property type="match status" value="1"/>
</dbReference>
<evidence type="ECO:0000256" key="3">
    <source>
        <dbReference type="ARBA" id="ARBA00022692"/>
    </source>
</evidence>
<name>A0AAU7AQ80_9ACTN</name>
<keyword evidence="3 7" id="KW-0812">Transmembrane</keyword>
<feature type="transmembrane region" description="Helical" evidence="7">
    <location>
        <begin position="206"/>
        <end position="225"/>
    </location>
</feature>
<keyword evidence="4 7" id="KW-1133">Transmembrane helix</keyword>
<feature type="compositionally biased region" description="Basic and acidic residues" evidence="6">
    <location>
        <begin position="376"/>
        <end position="386"/>
    </location>
</feature>
<comment type="subcellular location">
    <subcellularLocation>
        <location evidence="1">Cell membrane</location>
        <topology evidence="1">Multi-pass membrane protein</topology>
    </subcellularLocation>
</comment>
<evidence type="ECO:0000256" key="7">
    <source>
        <dbReference type="SAM" id="Phobius"/>
    </source>
</evidence>
<evidence type="ECO:0000256" key="6">
    <source>
        <dbReference type="SAM" id="MobiDB-lite"/>
    </source>
</evidence>
<evidence type="ECO:0000256" key="5">
    <source>
        <dbReference type="ARBA" id="ARBA00023136"/>
    </source>
</evidence>
<dbReference type="EMBL" id="CP114014">
    <property type="protein sequence ID" value="XAY03784.1"/>
    <property type="molecule type" value="Genomic_DNA"/>
</dbReference>
<evidence type="ECO:0000256" key="1">
    <source>
        <dbReference type="ARBA" id="ARBA00004651"/>
    </source>
</evidence>
<evidence type="ECO:0000256" key="4">
    <source>
        <dbReference type="ARBA" id="ARBA00022989"/>
    </source>
</evidence>
<feature type="transmembrane region" description="Helical" evidence="7">
    <location>
        <begin position="107"/>
        <end position="131"/>
    </location>
</feature>
<protein>
    <recommendedName>
        <fullName evidence="9">Flippase-like domain-containing protein</fullName>
    </recommendedName>
</protein>
<feature type="transmembrane region" description="Helical" evidence="7">
    <location>
        <begin position="263"/>
        <end position="280"/>
    </location>
</feature>
<evidence type="ECO:0000313" key="8">
    <source>
        <dbReference type="EMBL" id="XAY03784.1"/>
    </source>
</evidence>
<keyword evidence="5 7" id="KW-0472">Membrane</keyword>
<keyword evidence="2" id="KW-1003">Cell membrane</keyword>
<dbReference type="KEGG" id="parq:DSM112329_00605"/>
<organism evidence="8">
    <name type="scientific">Paraconexibacter sp. AEG42_29</name>
    <dbReference type="NCBI Taxonomy" id="2997339"/>
    <lineage>
        <taxon>Bacteria</taxon>
        <taxon>Bacillati</taxon>
        <taxon>Actinomycetota</taxon>
        <taxon>Thermoleophilia</taxon>
        <taxon>Solirubrobacterales</taxon>
        <taxon>Paraconexibacteraceae</taxon>
        <taxon>Paraconexibacter</taxon>
    </lineage>
</organism>
<dbReference type="AlphaFoldDB" id="A0AAU7AQ80"/>
<proteinExistence type="predicted"/>
<feature type="transmembrane region" description="Helical" evidence="7">
    <location>
        <begin position="159"/>
        <end position="178"/>
    </location>
</feature>
<accession>A0AAU7AQ80</accession>
<dbReference type="RefSeq" id="WP_354700336.1">
    <property type="nucleotide sequence ID" value="NZ_CP114014.1"/>
</dbReference>
<dbReference type="Pfam" id="PF03706">
    <property type="entry name" value="LPG_synthase_TM"/>
    <property type="match status" value="1"/>
</dbReference>
<feature type="region of interest" description="Disordered" evidence="6">
    <location>
        <begin position="363"/>
        <end position="398"/>
    </location>
</feature>
<evidence type="ECO:0008006" key="9">
    <source>
        <dbReference type="Google" id="ProtNLM"/>
    </source>
</evidence>
<feature type="transmembrane region" description="Helical" evidence="7">
    <location>
        <begin position="28"/>
        <end position="46"/>
    </location>
</feature>
<feature type="transmembrane region" description="Helical" evidence="7">
    <location>
        <begin position="286"/>
        <end position="304"/>
    </location>
</feature>
<feature type="transmembrane region" description="Helical" evidence="7">
    <location>
        <begin position="237"/>
        <end position="256"/>
    </location>
</feature>
<evidence type="ECO:0000256" key="2">
    <source>
        <dbReference type="ARBA" id="ARBA00022475"/>
    </source>
</evidence>
<gene>
    <name evidence="8" type="ORF">DSM112329_00605</name>
</gene>
<dbReference type="InterPro" id="IPR022791">
    <property type="entry name" value="L-PG_synthase/AglD"/>
</dbReference>
<dbReference type="GO" id="GO:0005886">
    <property type="term" value="C:plasma membrane"/>
    <property type="evidence" value="ECO:0007669"/>
    <property type="project" value="UniProtKB-SubCell"/>
</dbReference>
<sequence>MLPLASLGDDVSGFSDSVSSFLDSIGNIQLPALFIALVSFGIYLSLRSRAFYHVLRAAYPTERIQARRIWGAYIAAYGFNNVVPARGGDVIKLFLTRTSIPNSSYPAVAAAFFVEGVFDLAMGVFILTFAFTQGVFPKPPDFSKLNAFDLSLLASHPRFTLFLLTALAIAGLAGFAMLSRRVQAFWARVRQGLTILFDRPKYMREVFLVQFVAWLFRFTAFWFMLEAFNVGGSVKNVLLVLGVNAVAAVVPFTPGGAGVQQAFLVKVFAGTAAGATIAAYSVGQQIAIALFSLGLGFVALLTIFKFRSFKEVIAAGKAARQAEQTGADVVLAEGSGAALAVADDGEIVKRRSAPADLFDDADLDFEPTVRQPITRTSERRDRDRSGKGGRRLGRRRKP</sequence>
<feature type="compositionally biased region" description="Basic residues" evidence="6">
    <location>
        <begin position="387"/>
        <end position="398"/>
    </location>
</feature>